<evidence type="ECO:0000313" key="1">
    <source>
        <dbReference type="EMBL" id="EEA08518.1"/>
    </source>
</evidence>
<reference evidence="1" key="1">
    <citation type="submission" date="2008-06" db="EMBL/GenBank/DDBJ databases">
        <authorList>
            <person name="Lorenzi H."/>
            <person name="Inman J."/>
            <person name="Miller J."/>
            <person name="Schobel S."/>
            <person name="Amedeo P."/>
            <person name="Caler E.V."/>
            <person name="da Silva J."/>
        </authorList>
    </citation>
    <scope>NUCLEOTIDE SEQUENCE [LARGE SCALE GENOMIC DNA]</scope>
    <source>
        <strain evidence="1">RN66</strain>
    </source>
</reference>
<gene>
    <name evidence="1" type="ORF">CMU_003480</name>
</gene>
<dbReference type="GeneID" id="6997964"/>
<dbReference type="VEuPathDB" id="CryptoDB:CMU_003480"/>
<dbReference type="RefSeq" id="XP_002142867.1">
    <property type="nucleotide sequence ID" value="XM_002142831.1"/>
</dbReference>
<dbReference type="AlphaFoldDB" id="B6AJX7"/>
<organism evidence="1 2">
    <name type="scientific">Cryptosporidium muris (strain RN66)</name>
    <dbReference type="NCBI Taxonomy" id="441375"/>
    <lineage>
        <taxon>Eukaryota</taxon>
        <taxon>Sar</taxon>
        <taxon>Alveolata</taxon>
        <taxon>Apicomplexa</taxon>
        <taxon>Conoidasida</taxon>
        <taxon>Coccidia</taxon>
        <taxon>Eucoccidiorida</taxon>
        <taxon>Eimeriorina</taxon>
        <taxon>Cryptosporidiidae</taxon>
        <taxon>Cryptosporidium</taxon>
    </lineage>
</organism>
<protein>
    <submittedName>
        <fullName evidence="1">Uncharacterized protein</fullName>
    </submittedName>
</protein>
<evidence type="ECO:0000313" key="2">
    <source>
        <dbReference type="Proteomes" id="UP000001460"/>
    </source>
</evidence>
<accession>B6AJX7</accession>
<name>B6AJX7_CRYMR</name>
<dbReference type="EMBL" id="DS989740">
    <property type="protein sequence ID" value="EEA08518.1"/>
    <property type="molecule type" value="Genomic_DNA"/>
</dbReference>
<proteinExistence type="predicted"/>
<sequence length="134" mass="15302">MYVTTLKLLATIKRIKKVHFGFINPKFVLKIFEWISQGCISNIMLHLKNSSNLELKLSVKCAVYDAILTAIKPRCNSLGLDMTFNSFGKKLAIASKILKDEFSYTPPQVSSIVTSQYSDIPKLYRNKKRLRKVT</sequence>
<dbReference type="Proteomes" id="UP000001460">
    <property type="component" value="Unassembled WGS sequence"/>
</dbReference>
<keyword evidence="2" id="KW-1185">Reference proteome</keyword>